<keyword evidence="2" id="KW-1185">Reference proteome</keyword>
<dbReference type="Proteomes" id="UP000001877">
    <property type="component" value="Chromosome"/>
</dbReference>
<proteinExistence type="predicted"/>
<organism evidence="1 2">
    <name type="scientific">Brevibacillus brevis (strain 47 / JCM 6285 / NBRC 100599)</name>
    <dbReference type="NCBI Taxonomy" id="358681"/>
    <lineage>
        <taxon>Bacteria</taxon>
        <taxon>Bacillati</taxon>
        <taxon>Bacillota</taxon>
        <taxon>Bacilli</taxon>
        <taxon>Bacillales</taxon>
        <taxon>Paenibacillaceae</taxon>
        <taxon>Brevibacillus</taxon>
    </lineage>
</organism>
<dbReference type="KEGG" id="bbe:BBR47_00070"/>
<reference evidence="1 2" key="1">
    <citation type="submission" date="2005-03" db="EMBL/GenBank/DDBJ databases">
        <title>Brevibacillus brevis strain 47, complete genome.</title>
        <authorList>
            <person name="Hosoyama A."/>
            <person name="Yamada R."/>
            <person name="Hongo Y."/>
            <person name="Terui Y."/>
            <person name="Ankai A."/>
            <person name="Masuyama W."/>
            <person name="Sekiguchi M."/>
            <person name="Takeda T."/>
            <person name="Asano K."/>
            <person name="Ohji S."/>
            <person name="Ichikawa N."/>
            <person name="Narita S."/>
            <person name="Aoki N."/>
            <person name="Miura H."/>
            <person name="Matsushita S."/>
            <person name="Sekigawa T."/>
            <person name="Yamagata H."/>
            <person name="Yoshikawa H."/>
            <person name="Udaka S."/>
            <person name="Tanikawa S."/>
            <person name="Fujita N."/>
        </authorList>
    </citation>
    <scope>NUCLEOTIDE SEQUENCE [LARGE SCALE GENOMIC DNA]</scope>
    <source>
        <strain evidence="2">47 / JCM 6285 / NBRC 100599</strain>
    </source>
</reference>
<dbReference type="HOGENOM" id="CLU_3354947_0_0_9"/>
<evidence type="ECO:0000313" key="2">
    <source>
        <dbReference type="Proteomes" id="UP000001877"/>
    </source>
</evidence>
<name>C0ZH43_BREBN</name>
<gene>
    <name evidence="1" type="ordered locus">BBR47_00070</name>
</gene>
<dbReference type="AlphaFoldDB" id="C0ZH43"/>
<protein>
    <submittedName>
        <fullName evidence="1">Uncharacterized protein</fullName>
    </submittedName>
</protein>
<sequence length="36" mass="3836">MAAHQLGAAVLYTVEESFKVMRIGRNALAAKVSGNM</sequence>
<evidence type="ECO:0000313" key="1">
    <source>
        <dbReference type="EMBL" id="BAH40984.1"/>
    </source>
</evidence>
<accession>C0ZH43</accession>
<dbReference type="EMBL" id="AP008955">
    <property type="protein sequence ID" value="BAH40984.1"/>
    <property type="molecule type" value="Genomic_DNA"/>
</dbReference>